<dbReference type="Pfam" id="PF00665">
    <property type="entry name" value="rve"/>
    <property type="match status" value="1"/>
</dbReference>
<feature type="domain" description="Integrase catalytic" evidence="7">
    <location>
        <begin position="1404"/>
        <end position="1575"/>
    </location>
</feature>
<comment type="similarity">
    <text evidence="1">Belongs to the beta type-B retroviral polymerase family. HERV class-II K(HML-2) pol subfamily.</text>
</comment>
<proteinExistence type="inferred from homology"/>
<dbReference type="InterPro" id="IPR001584">
    <property type="entry name" value="Integrase_cat-core"/>
</dbReference>
<dbReference type="OrthoDB" id="9950135at2759"/>
<dbReference type="Gene3D" id="3.10.10.10">
    <property type="entry name" value="HIV Type 1 Reverse Transcriptase, subunit A, domain 1"/>
    <property type="match status" value="1"/>
</dbReference>
<dbReference type="InterPro" id="IPR041577">
    <property type="entry name" value="RT_RNaseH_2"/>
</dbReference>
<keyword evidence="9" id="KW-1185">Reference proteome</keyword>
<dbReference type="EC" id="3.1.26.4" evidence="2"/>
<evidence type="ECO:0000313" key="9">
    <source>
        <dbReference type="Proteomes" id="UP000269221"/>
    </source>
</evidence>
<dbReference type="PANTHER" id="PTHR33064:SF29">
    <property type="entry name" value="PEPTIDASE A2 DOMAIN-CONTAINING PROTEIN-RELATED"/>
    <property type="match status" value="1"/>
</dbReference>
<dbReference type="PROSITE" id="PS50994">
    <property type="entry name" value="INTEGRASE"/>
    <property type="match status" value="1"/>
</dbReference>
<name>A0A3M0JCS2_HIRRU</name>
<accession>A0A3M0JCS2</accession>
<dbReference type="InterPro" id="IPR012337">
    <property type="entry name" value="RNaseH-like_sf"/>
</dbReference>
<feature type="domain" description="Reverse transcriptase" evidence="5">
    <location>
        <begin position="759"/>
        <end position="940"/>
    </location>
</feature>
<dbReference type="SUPFAM" id="SSF56672">
    <property type="entry name" value="DNA/RNA polymerases"/>
    <property type="match status" value="1"/>
</dbReference>
<protein>
    <recommendedName>
        <fullName evidence="2">ribonuclease H</fullName>
        <ecNumber evidence="2">3.1.26.4</ecNumber>
    </recommendedName>
</protein>
<feature type="compositionally biased region" description="Low complexity" evidence="4">
    <location>
        <begin position="312"/>
        <end position="330"/>
    </location>
</feature>
<dbReference type="PANTHER" id="PTHR33064">
    <property type="entry name" value="POL PROTEIN"/>
    <property type="match status" value="1"/>
</dbReference>
<dbReference type="InterPro" id="IPR000477">
    <property type="entry name" value="RT_dom"/>
</dbReference>
<dbReference type="SUPFAM" id="SSF53098">
    <property type="entry name" value="Ribonuclease H-like"/>
    <property type="match status" value="2"/>
</dbReference>
<dbReference type="Pfam" id="PF00078">
    <property type="entry name" value="RVT_1"/>
    <property type="match status" value="1"/>
</dbReference>
<evidence type="ECO:0000256" key="4">
    <source>
        <dbReference type="SAM" id="MobiDB-lite"/>
    </source>
</evidence>
<dbReference type="FunFam" id="3.30.70.270:FF:000020">
    <property type="entry name" value="Transposon Tf2-6 polyprotein-like Protein"/>
    <property type="match status" value="1"/>
</dbReference>
<dbReference type="InterPro" id="IPR043502">
    <property type="entry name" value="DNA/RNA_pol_sf"/>
</dbReference>
<feature type="domain" description="RNase H type-1" evidence="6">
    <location>
        <begin position="1192"/>
        <end position="1341"/>
    </location>
</feature>
<dbReference type="STRING" id="333673.A0A3M0JCS2"/>
<evidence type="ECO:0000259" key="7">
    <source>
        <dbReference type="PROSITE" id="PS50994"/>
    </source>
</evidence>
<evidence type="ECO:0000313" key="8">
    <source>
        <dbReference type="EMBL" id="RMB98821.1"/>
    </source>
</evidence>
<organism evidence="8 9">
    <name type="scientific">Hirundo rustica rustica</name>
    <dbReference type="NCBI Taxonomy" id="333673"/>
    <lineage>
        <taxon>Eukaryota</taxon>
        <taxon>Metazoa</taxon>
        <taxon>Chordata</taxon>
        <taxon>Craniata</taxon>
        <taxon>Vertebrata</taxon>
        <taxon>Euteleostomi</taxon>
        <taxon>Archelosauria</taxon>
        <taxon>Archosauria</taxon>
        <taxon>Dinosauria</taxon>
        <taxon>Saurischia</taxon>
        <taxon>Theropoda</taxon>
        <taxon>Coelurosauria</taxon>
        <taxon>Aves</taxon>
        <taxon>Neognathae</taxon>
        <taxon>Neoaves</taxon>
        <taxon>Telluraves</taxon>
        <taxon>Australaves</taxon>
        <taxon>Passeriformes</taxon>
        <taxon>Sylvioidea</taxon>
        <taxon>Hirundinidae</taxon>
        <taxon>Hirundo</taxon>
    </lineage>
</organism>
<sequence>MHGKAMTDGWDIFAETLQNLSTQKRRFCKMSPELRSCAEAREVKGILQEDLITLLLKSLRDAQIRIAILLGSVIMVYKKLIKILEFVLGMFSLWFFRPTLRPSSSGMFWGFINNCTQFVRGGVGDEALQPLLSFFSFESVTSLLEKVQRLLNVKDPTSLVFHLVTFLYMVYSFSRMSHALLNPVGQQIEAREQGDKSVTQAAANPTAIQAAAKPDSEAKTPAVAAVKKGKKHTDKTDRPVDDDSGEGSSMPPDTQSGVKPPDTQSEAEATDDTQSEAEPTDTKSEAKSTGTRSGVQPTSTRSGAQPAATTSGAQPTAARAGARPTAARAGDTIESFSLKDLRGLRKDYTRRPDESIISWLVRLWDAAGEATILDGTEARHLGSLSHDPVIDQEMMREASPCSLWEWVLGSVAQRYLCADDLYMQQTQWKTIEQGIQRLREMAVAEIVFSEDINTRNPDLVPCTPVMWRKLVRLGPQEYSSALAIMKRDETEETVLDMAKKLRTYADAVHGPTHARIAALETQVRGLADKMEENHKELKQDILQISAVQVRGSGTTRKRSLDREGKGIPRAKLWSFLRDCGENMKRWDGESTDAMTQRLHELLDGKTMRGSSSKKEAAPCTLLPSRHVGEESVSIAGVTGGSQDFTLVEADVSLTGNEWKRHPIVTGPEAPCILGIDFLRNGYFKDPKGFRWAFGIAAVETEGVKQLNTLPGLSENPSAVGLLRVEEQQVPIATSIVHRRQYRTTRDAVIPIHKMIRELESQGVVSKTHSPFNSPIWPVRKSDGEWRLTVDYRALNEVTPPLSAAVPDMLELQYELESKAAKWYATIDIANAFFSIPLAAECRPQFAFTWRGVQYTWNRLPQGWKHSPTICHGLIQAALEKGEAPEHLQYIDDIIVWGNTAMEVFEKGEKIIQILLKAGFAIKKSKVKGPAREIQFLGVKWHDGRRQIPTEVINKITAMCPPTNKKETQAFLGAIGFWRMHIPEYSQIVSPLYLVTRKKNDFHWGPEQQQAFAQIKQEIAHAVALGPVRTGPEVKNVLYSAAGNNGLSWSLWQKVPGETRGRPLGFWSRSYRGSEANYTPTEKEILAAYEGVQAASEVVGTETQLLLAPRLPVLGWMFKAEVPSIHHATNATWSKWITLITQRARIGNPNRPGILEIITNWPEGENFGLMDEEEQEQVTRAEEAPPYNQLPAEGTRYALFTDGSCRIVGMNRKWKAAVWSPTRQVAQATEGEGGSSQLAELKAVQLALDIAEREKWPKLYLYTDSWMVANALWGWLEKWKKANWQRRGKPIWAADEWKDIATRVEKLPVKVRHVDAHVPKSRANEEHRNNEQVDQAAKIEVSKIDLDWQHKGELFLARWAHDASGHQGRDATYKWARDRGVDLTMDSISQVIHDCETCAAIKQAKRVKPLWYGGRWSKYKYGEAWQIDYITLPQTRQGKRYVLTMVEATTGWLETYPVPHATARNTILGLEKQVLWRHGTPERIESDNGTHFKNSLINNWAREHGIEWVYHIPYHAPASGKIERYNGLLKTTLKALGGGSFKNWEQHLAKATWLVNTRGSTNRAGPAQSKSLHTVDGEKVPVVHVRGLLGKRVWINSASSTEDPIRGIVFAQGPGCTWWNLVMILAADISMLFPQLPVGEFVGSDIRSGSVRVYRIHLT</sequence>
<dbReference type="GO" id="GO:0015074">
    <property type="term" value="P:DNA integration"/>
    <property type="evidence" value="ECO:0007669"/>
    <property type="project" value="InterPro"/>
</dbReference>
<dbReference type="Gene3D" id="3.30.420.10">
    <property type="entry name" value="Ribonuclease H-like superfamily/Ribonuclease H"/>
    <property type="match status" value="2"/>
</dbReference>
<dbReference type="Proteomes" id="UP000269221">
    <property type="component" value="Unassembled WGS sequence"/>
</dbReference>
<dbReference type="InterPro" id="IPR036397">
    <property type="entry name" value="RNaseH_sf"/>
</dbReference>
<dbReference type="Gene3D" id="3.30.70.270">
    <property type="match status" value="2"/>
</dbReference>
<feature type="compositionally biased region" description="Polar residues" evidence="4">
    <location>
        <begin position="287"/>
        <end position="311"/>
    </location>
</feature>
<dbReference type="InterPro" id="IPR051320">
    <property type="entry name" value="Viral_Replic_Matur_Polypro"/>
</dbReference>
<evidence type="ECO:0000256" key="2">
    <source>
        <dbReference type="ARBA" id="ARBA00012180"/>
    </source>
</evidence>
<gene>
    <name evidence="8" type="ORF">DUI87_25040</name>
</gene>
<dbReference type="Pfam" id="PF00075">
    <property type="entry name" value="RNase_H"/>
    <property type="match status" value="1"/>
</dbReference>
<dbReference type="InterPro" id="IPR043128">
    <property type="entry name" value="Rev_trsase/Diguanyl_cyclase"/>
</dbReference>
<evidence type="ECO:0000259" key="5">
    <source>
        <dbReference type="PROSITE" id="PS50878"/>
    </source>
</evidence>
<feature type="compositionally biased region" description="Polar residues" evidence="4">
    <location>
        <begin position="251"/>
        <end position="267"/>
    </location>
</feature>
<evidence type="ECO:0000256" key="1">
    <source>
        <dbReference type="ARBA" id="ARBA00010879"/>
    </source>
</evidence>
<comment type="caution">
    <text evidence="8">The sequence shown here is derived from an EMBL/GenBank/DDBJ whole genome shotgun (WGS) entry which is preliminary data.</text>
</comment>
<evidence type="ECO:0000256" key="3">
    <source>
        <dbReference type="SAM" id="Coils"/>
    </source>
</evidence>
<dbReference type="GO" id="GO:0003676">
    <property type="term" value="F:nucleic acid binding"/>
    <property type="evidence" value="ECO:0007669"/>
    <property type="project" value="InterPro"/>
</dbReference>
<dbReference type="Pfam" id="PF17919">
    <property type="entry name" value="RT_RNaseH_2"/>
    <property type="match status" value="1"/>
</dbReference>
<evidence type="ECO:0000259" key="6">
    <source>
        <dbReference type="PROSITE" id="PS50879"/>
    </source>
</evidence>
<dbReference type="PROSITE" id="PS50878">
    <property type="entry name" value="RT_POL"/>
    <property type="match status" value="1"/>
</dbReference>
<dbReference type="EMBL" id="QRBI01000152">
    <property type="protein sequence ID" value="RMB98821.1"/>
    <property type="molecule type" value="Genomic_DNA"/>
</dbReference>
<dbReference type="GO" id="GO:0004523">
    <property type="term" value="F:RNA-DNA hybrid ribonuclease activity"/>
    <property type="evidence" value="ECO:0007669"/>
    <property type="project" value="UniProtKB-EC"/>
</dbReference>
<feature type="region of interest" description="Disordered" evidence="4">
    <location>
        <begin position="209"/>
        <end position="331"/>
    </location>
</feature>
<dbReference type="InterPro" id="IPR002156">
    <property type="entry name" value="RNaseH_domain"/>
</dbReference>
<keyword evidence="3" id="KW-0175">Coiled coil</keyword>
<reference evidence="8 9" key="1">
    <citation type="submission" date="2018-07" db="EMBL/GenBank/DDBJ databases">
        <title>A high quality draft genome assembly of the barn swallow (H. rustica rustica).</title>
        <authorList>
            <person name="Formenti G."/>
            <person name="Chiara M."/>
            <person name="Poveda L."/>
            <person name="Francoijs K.-J."/>
            <person name="Bonisoli-Alquati A."/>
            <person name="Canova L."/>
            <person name="Gianfranceschi L."/>
            <person name="Horner D.S."/>
            <person name="Saino N."/>
        </authorList>
    </citation>
    <scope>NUCLEOTIDE SEQUENCE [LARGE SCALE GENOMIC DNA]</scope>
    <source>
        <strain evidence="8">Chelidonia</strain>
        <tissue evidence="8">Blood</tissue>
    </source>
</reference>
<feature type="coiled-coil region" evidence="3">
    <location>
        <begin position="516"/>
        <end position="547"/>
    </location>
</feature>
<dbReference type="PROSITE" id="PS50879">
    <property type="entry name" value="RNASE_H_1"/>
    <property type="match status" value="1"/>
</dbReference>
<feature type="compositionally biased region" description="Acidic residues" evidence="4">
    <location>
        <begin position="268"/>
        <end position="279"/>
    </location>
</feature>